<accession>A0A809RHJ7</accession>
<dbReference type="GO" id="GO:0005524">
    <property type="term" value="F:ATP binding"/>
    <property type="evidence" value="ECO:0007669"/>
    <property type="project" value="UniProtKB-KW"/>
</dbReference>
<dbReference type="InterPro" id="IPR003439">
    <property type="entry name" value="ABC_transporter-like_ATP-bd"/>
</dbReference>
<keyword evidence="8" id="KW-1278">Translocase</keyword>
<evidence type="ECO:0000256" key="7">
    <source>
        <dbReference type="ARBA" id="ARBA00022840"/>
    </source>
</evidence>
<feature type="domain" description="ABC transporter" evidence="10">
    <location>
        <begin position="6"/>
        <end position="241"/>
    </location>
</feature>
<dbReference type="SUPFAM" id="SSF52540">
    <property type="entry name" value="P-loop containing nucleoside triphosphate hydrolases"/>
    <property type="match status" value="2"/>
</dbReference>
<dbReference type="GO" id="GO:0016887">
    <property type="term" value="F:ATP hydrolysis activity"/>
    <property type="evidence" value="ECO:0007669"/>
    <property type="project" value="InterPro"/>
</dbReference>
<evidence type="ECO:0000256" key="8">
    <source>
        <dbReference type="ARBA" id="ARBA00022967"/>
    </source>
</evidence>
<dbReference type="KEGG" id="npy:NPRO_15500"/>
<dbReference type="PROSITE" id="PS50893">
    <property type="entry name" value="ABC_TRANSPORTER_2"/>
    <property type="match status" value="2"/>
</dbReference>
<dbReference type="SMART" id="SM00382">
    <property type="entry name" value="AAA"/>
    <property type="match status" value="2"/>
</dbReference>
<proteinExistence type="predicted"/>
<dbReference type="InterPro" id="IPR003593">
    <property type="entry name" value="AAA+_ATPase"/>
</dbReference>
<organism evidence="11 12">
    <name type="scientific">Candidatus Nitrosymbiomonas proteolyticus</name>
    <dbReference type="NCBI Taxonomy" id="2608984"/>
    <lineage>
        <taxon>Bacteria</taxon>
        <taxon>Bacillati</taxon>
        <taxon>Armatimonadota</taxon>
        <taxon>Armatimonadota incertae sedis</taxon>
        <taxon>Candidatus Nitrosymbiomonas</taxon>
    </lineage>
</organism>
<reference evidence="11" key="1">
    <citation type="journal article" name="DNA Res.">
        <title>The physiological potential of anammox bacteria as revealed by their core genome structure.</title>
        <authorList>
            <person name="Okubo T."/>
            <person name="Toyoda A."/>
            <person name="Fukuhara K."/>
            <person name="Uchiyama I."/>
            <person name="Harigaya Y."/>
            <person name="Kuroiwa M."/>
            <person name="Suzuki T."/>
            <person name="Murakami Y."/>
            <person name="Suwa Y."/>
            <person name="Takami H."/>
        </authorList>
    </citation>
    <scope>NUCLEOTIDE SEQUENCE</scope>
    <source>
        <strain evidence="11">317325-2</strain>
    </source>
</reference>
<keyword evidence="2" id="KW-0813">Transport</keyword>
<evidence type="ECO:0000313" key="12">
    <source>
        <dbReference type="Proteomes" id="UP000662873"/>
    </source>
</evidence>
<dbReference type="CDD" id="cd03215">
    <property type="entry name" value="ABC_Carb_Monos_II"/>
    <property type="match status" value="1"/>
</dbReference>
<keyword evidence="5" id="KW-0677">Repeat</keyword>
<keyword evidence="3" id="KW-1003">Cell membrane</keyword>
<evidence type="ECO:0000256" key="5">
    <source>
        <dbReference type="ARBA" id="ARBA00022737"/>
    </source>
</evidence>
<dbReference type="Proteomes" id="UP000662873">
    <property type="component" value="Chromosome"/>
</dbReference>
<evidence type="ECO:0000256" key="4">
    <source>
        <dbReference type="ARBA" id="ARBA00022597"/>
    </source>
</evidence>
<name>A0A809RHJ7_9BACT</name>
<sequence>MQSLSVETRSISKSFPGVRALHDVSLTIQAGTVHGLVGENGAGKSTLGKILSGLHQPDSGDILLGGRRVVLPNPHAAMRIGVGIVHQELSFCENLTIAENLCLDDLPHRGPFVDWGAMRERARSWLEAVGVDVDPDQIVGRLSIGQQQLVQIAGAIGRGARVIVFDEPTSSLTKAETEVLFRQIERLKASGVTSVYVTHRMEEIFQICDAVSVLRDGVHVDTRPIGQLDRAAIVRLMIGRELEPTPDPPKQLGEVALRVQNLKSPGKLEGVSLEVREGEVVGLAGLIGSGRTEIVSAVFGLDPLAEGRIEINGRNLERYSPRNALRLGAGFVPEDRKRQGLVLSMNCKENLTLAILKRLSALGFIRGLRERLLAKDYFQKLNIRAPSIHTGVSSLSGGNQQKVILARWLAAGGRLLLLDEPTRGVDVGAKAEIHSLIRQLASQGIAVLAISSELPELMAISDRILVVRNGRIVGEQTSAECTEESLMTLMAGAG</sequence>
<dbReference type="CDD" id="cd03216">
    <property type="entry name" value="ABC_Carb_Monos_I"/>
    <property type="match status" value="1"/>
</dbReference>
<evidence type="ECO:0000256" key="2">
    <source>
        <dbReference type="ARBA" id="ARBA00022448"/>
    </source>
</evidence>
<dbReference type="PROSITE" id="PS00211">
    <property type="entry name" value="ABC_TRANSPORTER_1"/>
    <property type="match status" value="1"/>
</dbReference>
<evidence type="ECO:0000256" key="1">
    <source>
        <dbReference type="ARBA" id="ARBA00004202"/>
    </source>
</evidence>
<dbReference type="Pfam" id="PF00005">
    <property type="entry name" value="ABC_tran"/>
    <property type="match status" value="2"/>
</dbReference>
<comment type="subcellular location">
    <subcellularLocation>
        <location evidence="1">Cell membrane</location>
        <topology evidence="1">Peripheral membrane protein</topology>
    </subcellularLocation>
</comment>
<evidence type="ECO:0000256" key="9">
    <source>
        <dbReference type="ARBA" id="ARBA00023136"/>
    </source>
</evidence>
<dbReference type="InterPro" id="IPR050107">
    <property type="entry name" value="ABC_carbohydrate_import_ATPase"/>
</dbReference>
<dbReference type="AlphaFoldDB" id="A0A809RHJ7"/>
<dbReference type="Gene3D" id="3.40.50.300">
    <property type="entry name" value="P-loop containing nucleotide triphosphate hydrolases"/>
    <property type="match status" value="2"/>
</dbReference>
<evidence type="ECO:0000256" key="3">
    <source>
        <dbReference type="ARBA" id="ARBA00022475"/>
    </source>
</evidence>
<dbReference type="PANTHER" id="PTHR43790">
    <property type="entry name" value="CARBOHYDRATE TRANSPORT ATP-BINDING PROTEIN MG119-RELATED"/>
    <property type="match status" value="1"/>
</dbReference>
<dbReference type="GO" id="GO:0005886">
    <property type="term" value="C:plasma membrane"/>
    <property type="evidence" value="ECO:0007669"/>
    <property type="project" value="UniProtKB-SubCell"/>
</dbReference>
<protein>
    <submittedName>
        <fullName evidence="11">D-xylose ABC transporter ATP-binding protein</fullName>
    </submittedName>
</protein>
<dbReference type="EMBL" id="AP021858">
    <property type="protein sequence ID" value="BBO23955.1"/>
    <property type="molecule type" value="Genomic_DNA"/>
</dbReference>
<dbReference type="InterPro" id="IPR027417">
    <property type="entry name" value="P-loop_NTPase"/>
</dbReference>
<evidence type="ECO:0000256" key="6">
    <source>
        <dbReference type="ARBA" id="ARBA00022741"/>
    </source>
</evidence>
<keyword evidence="4" id="KW-0762">Sugar transport</keyword>
<evidence type="ECO:0000313" key="11">
    <source>
        <dbReference type="EMBL" id="BBO23955.1"/>
    </source>
</evidence>
<feature type="domain" description="ABC transporter" evidence="10">
    <location>
        <begin position="250"/>
        <end position="494"/>
    </location>
</feature>
<evidence type="ECO:0000259" key="10">
    <source>
        <dbReference type="PROSITE" id="PS50893"/>
    </source>
</evidence>
<dbReference type="PANTHER" id="PTHR43790:SF3">
    <property type="entry name" value="D-ALLOSE IMPORT ATP-BINDING PROTEIN ALSA-RELATED"/>
    <property type="match status" value="1"/>
</dbReference>
<dbReference type="FunFam" id="3.40.50.300:FF:000127">
    <property type="entry name" value="Ribose import ATP-binding protein RbsA"/>
    <property type="match status" value="1"/>
</dbReference>
<dbReference type="InterPro" id="IPR017871">
    <property type="entry name" value="ABC_transporter-like_CS"/>
</dbReference>
<keyword evidence="9" id="KW-0472">Membrane</keyword>
<gene>
    <name evidence="11" type="ORF">NPRO_15500</name>
</gene>
<keyword evidence="7 11" id="KW-0067">ATP-binding</keyword>
<keyword evidence="6" id="KW-0547">Nucleotide-binding</keyword>